<dbReference type="Gene3D" id="1.10.100.10">
    <property type="entry name" value="Insulin-like"/>
    <property type="match status" value="1"/>
</dbReference>
<keyword evidence="3" id="KW-1185">Reference proteome</keyword>
<evidence type="ECO:0000256" key="2">
    <source>
        <dbReference type="SAM" id="SignalP"/>
    </source>
</evidence>
<name>A0A0N5AR71_9BILA</name>
<evidence type="ECO:0000313" key="4">
    <source>
        <dbReference type="WBParaSite" id="SMUV_0000720601-mRNA-1"/>
    </source>
</evidence>
<dbReference type="WBParaSite" id="SMUV_0000720601-mRNA-1">
    <property type="protein sequence ID" value="SMUV_0000720601-mRNA-1"/>
    <property type="gene ID" value="SMUV_0000720601"/>
</dbReference>
<proteinExistence type="predicted"/>
<keyword evidence="1 2" id="KW-0732">Signal</keyword>
<dbReference type="AlphaFoldDB" id="A0A0N5AR71"/>
<organism evidence="3 4">
    <name type="scientific">Syphacia muris</name>
    <dbReference type="NCBI Taxonomy" id="451379"/>
    <lineage>
        <taxon>Eukaryota</taxon>
        <taxon>Metazoa</taxon>
        <taxon>Ecdysozoa</taxon>
        <taxon>Nematoda</taxon>
        <taxon>Chromadorea</taxon>
        <taxon>Rhabditida</taxon>
        <taxon>Spirurina</taxon>
        <taxon>Oxyuridomorpha</taxon>
        <taxon>Oxyuroidea</taxon>
        <taxon>Oxyuridae</taxon>
        <taxon>Syphacia</taxon>
    </lineage>
</organism>
<evidence type="ECO:0000313" key="3">
    <source>
        <dbReference type="Proteomes" id="UP000046393"/>
    </source>
</evidence>
<feature type="chain" id="PRO_5005893350" evidence="2">
    <location>
        <begin position="22"/>
        <end position="90"/>
    </location>
</feature>
<feature type="signal peptide" evidence="2">
    <location>
        <begin position="1"/>
        <end position="21"/>
    </location>
</feature>
<dbReference type="InterPro" id="IPR036438">
    <property type="entry name" value="Insulin-like_sf"/>
</dbReference>
<protein>
    <submittedName>
        <fullName evidence="4">IlGF domain-containing protein</fullName>
    </submittedName>
</protein>
<dbReference type="SUPFAM" id="SSF56994">
    <property type="entry name" value="Insulin-like"/>
    <property type="match status" value="1"/>
</dbReference>
<dbReference type="Proteomes" id="UP000046393">
    <property type="component" value="Unplaced"/>
</dbReference>
<sequence length="90" mass="10087">MQPYTIVALILLTGTAAMVDGRRRICGAMLVLTVKNICDSLDPENCLDDDPIMMPVHTAKTDILTRCCLMGCDESDIKKWCCLSREFLLY</sequence>
<accession>A0A0N5AR71</accession>
<reference evidence="4" key="1">
    <citation type="submission" date="2017-02" db="UniProtKB">
        <authorList>
            <consortium name="WormBaseParasite"/>
        </authorList>
    </citation>
    <scope>IDENTIFICATION</scope>
</reference>
<evidence type="ECO:0000256" key="1">
    <source>
        <dbReference type="ARBA" id="ARBA00022729"/>
    </source>
</evidence>